<dbReference type="InterPro" id="IPR038488">
    <property type="entry name" value="Integrase_DNA-bd_sf"/>
</dbReference>
<dbReference type="InterPro" id="IPR011010">
    <property type="entry name" value="DNA_brk_join_enz"/>
</dbReference>
<dbReference type="PANTHER" id="PTHR30629">
    <property type="entry name" value="PROPHAGE INTEGRASE"/>
    <property type="match status" value="1"/>
</dbReference>
<dbReference type="PATRIC" id="fig|1280953.3.peg.3639"/>
<dbReference type="Gene3D" id="3.30.160.390">
    <property type="entry name" value="Integrase, DNA-binding domain"/>
    <property type="match status" value="1"/>
</dbReference>
<sequence>MRKEPTYLSDLSARAARPAAKEYAVPDNRMSGFALRVQSTGTKSWVLRLKVDGKAKRVTLGNTLTMSAEEARARAHQLLAAHAPPDIALLAADDRPAIKLNVLAQRYLKTKRQVWRPTTLRSVQIYLNSSILPALGDQAINRLTTSDIAEWFYTYSTTSPGGANQALSHLRSMLKFARETGVLPPDAPDPSKPIRRNTRRARGRLLNAQQLAQLGAWLEAPPIRWRDVADAIRLILLTGCRSGEIARLTWAEVGGDKLSLSSTKTGKRDVVLSHPALALLDRRKRGASSVFVFPHQANPAKPIASIDAAWRAIRPLVGLPKDIRLHDLRHTYASHAIMIGETLNMAGKLLGHKRPKTTEIYAHMDARHLAKAADRVGDLISNWLG</sequence>
<dbReference type="InterPro" id="IPR013762">
    <property type="entry name" value="Integrase-like_cat_sf"/>
</dbReference>
<dbReference type="EMBL" id="ARYL01000044">
    <property type="protein sequence ID" value="KDA00887.1"/>
    <property type="molecule type" value="Genomic_DNA"/>
</dbReference>
<keyword evidence="2" id="KW-0229">DNA integration</keyword>
<dbReference type="InterPro" id="IPR044068">
    <property type="entry name" value="CB"/>
</dbReference>
<gene>
    <name evidence="8" type="ORF">HOC_18194</name>
</gene>
<dbReference type="SUPFAM" id="SSF56349">
    <property type="entry name" value="DNA breaking-rejoining enzymes"/>
    <property type="match status" value="1"/>
</dbReference>
<dbReference type="Gene3D" id="1.10.443.10">
    <property type="entry name" value="Intergrase catalytic core"/>
    <property type="match status" value="1"/>
</dbReference>
<dbReference type="AlphaFoldDB" id="A0A059G233"/>
<dbReference type="InterPro" id="IPR002104">
    <property type="entry name" value="Integrase_catalytic"/>
</dbReference>
<protein>
    <submittedName>
        <fullName evidence="8">Phage integrase</fullName>
    </submittedName>
</protein>
<dbReference type="Gene3D" id="1.10.150.130">
    <property type="match status" value="1"/>
</dbReference>
<dbReference type="STRING" id="1280953.HOC_18194"/>
<dbReference type="Proteomes" id="UP000024942">
    <property type="component" value="Unassembled WGS sequence"/>
</dbReference>
<evidence type="ECO:0000256" key="5">
    <source>
        <dbReference type="PROSITE-ProRule" id="PRU01248"/>
    </source>
</evidence>
<dbReference type="OrthoDB" id="6388170at2"/>
<keyword evidence="3 5" id="KW-0238">DNA-binding</keyword>
<dbReference type="Pfam" id="PF13356">
    <property type="entry name" value="Arm-DNA-bind_3"/>
    <property type="match status" value="1"/>
</dbReference>
<comment type="caution">
    <text evidence="8">The sequence shown here is derived from an EMBL/GenBank/DDBJ whole genome shotgun (WGS) entry which is preliminary data.</text>
</comment>
<evidence type="ECO:0000259" key="6">
    <source>
        <dbReference type="PROSITE" id="PS51898"/>
    </source>
</evidence>
<accession>A0A059G233</accession>
<evidence type="ECO:0000259" key="7">
    <source>
        <dbReference type="PROSITE" id="PS51900"/>
    </source>
</evidence>
<dbReference type="GO" id="GO:0006310">
    <property type="term" value="P:DNA recombination"/>
    <property type="evidence" value="ECO:0007669"/>
    <property type="project" value="UniProtKB-KW"/>
</dbReference>
<evidence type="ECO:0000313" key="9">
    <source>
        <dbReference type="Proteomes" id="UP000024942"/>
    </source>
</evidence>
<dbReference type="InterPro" id="IPR025166">
    <property type="entry name" value="Integrase_DNA_bind_dom"/>
</dbReference>
<dbReference type="Pfam" id="PF14659">
    <property type="entry name" value="Phage_int_SAM_3"/>
    <property type="match status" value="1"/>
</dbReference>
<comment type="similarity">
    <text evidence="1">Belongs to the 'phage' integrase family.</text>
</comment>
<dbReference type="eggNOG" id="COG0582">
    <property type="taxonomic scope" value="Bacteria"/>
</dbReference>
<evidence type="ECO:0000256" key="4">
    <source>
        <dbReference type="ARBA" id="ARBA00023172"/>
    </source>
</evidence>
<reference evidence="8 9" key="1">
    <citation type="journal article" date="2014" name="Antonie Van Leeuwenhoek">
        <title>Hyphomonas beringensis sp. nov. and Hyphomonas chukchiensis sp. nov., isolated from surface seawater of the Bering Sea and Chukchi Sea.</title>
        <authorList>
            <person name="Li C."/>
            <person name="Lai Q."/>
            <person name="Li G."/>
            <person name="Dong C."/>
            <person name="Wang J."/>
            <person name="Liao Y."/>
            <person name="Shao Z."/>
        </authorList>
    </citation>
    <scope>NUCLEOTIDE SEQUENCE [LARGE SCALE GENOMIC DNA]</scope>
    <source>
        <strain evidence="8 9">SCH89</strain>
    </source>
</reference>
<dbReference type="InterPro" id="IPR050808">
    <property type="entry name" value="Phage_Integrase"/>
</dbReference>
<feature type="domain" description="Tyr recombinase" evidence="6">
    <location>
        <begin position="204"/>
        <end position="374"/>
    </location>
</feature>
<name>A0A059G233_9PROT</name>
<keyword evidence="9" id="KW-1185">Reference proteome</keyword>
<evidence type="ECO:0000256" key="2">
    <source>
        <dbReference type="ARBA" id="ARBA00022908"/>
    </source>
</evidence>
<dbReference type="InterPro" id="IPR004107">
    <property type="entry name" value="Integrase_SAM-like_N"/>
</dbReference>
<proteinExistence type="inferred from homology"/>
<dbReference type="PROSITE" id="PS51900">
    <property type="entry name" value="CB"/>
    <property type="match status" value="1"/>
</dbReference>
<dbReference type="RefSeq" id="WP_035541211.1">
    <property type="nucleotide sequence ID" value="NZ_ARYL01000044.1"/>
</dbReference>
<evidence type="ECO:0000256" key="1">
    <source>
        <dbReference type="ARBA" id="ARBA00008857"/>
    </source>
</evidence>
<feature type="domain" description="Core-binding (CB)" evidence="7">
    <location>
        <begin position="98"/>
        <end position="178"/>
    </location>
</feature>
<keyword evidence="4" id="KW-0233">DNA recombination</keyword>
<evidence type="ECO:0000313" key="8">
    <source>
        <dbReference type="EMBL" id="KDA00887.1"/>
    </source>
</evidence>
<dbReference type="InterPro" id="IPR010998">
    <property type="entry name" value="Integrase_recombinase_N"/>
</dbReference>
<dbReference type="Pfam" id="PF00589">
    <property type="entry name" value="Phage_integrase"/>
    <property type="match status" value="1"/>
</dbReference>
<organism evidence="8 9">
    <name type="scientific">Hyphomonas oceanitis SCH89</name>
    <dbReference type="NCBI Taxonomy" id="1280953"/>
    <lineage>
        <taxon>Bacteria</taxon>
        <taxon>Pseudomonadati</taxon>
        <taxon>Pseudomonadota</taxon>
        <taxon>Alphaproteobacteria</taxon>
        <taxon>Hyphomonadales</taxon>
        <taxon>Hyphomonadaceae</taxon>
        <taxon>Hyphomonas</taxon>
    </lineage>
</organism>
<dbReference type="GO" id="GO:0003677">
    <property type="term" value="F:DNA binding"/>
    <property type="evidence" value="ECO:0007669"/>
    <property type="project" value="UniProtKB-UniRule"/>
</dbReference>
<dbReference type="PANTHER" id="PTHR30629:SF2">
    <property type="entry name" value="PROPHAGE INTEGRASE INTS-RELATED"/>
    <property type="match status" value="1"/>
</dbReference>
<dbReference type="PROSITE" id="PS51898">
    <property type="entry name" value="TYR_RECOMBINASE"/>
    <property type="match status" value="1"/>
</dbReference>
<dbReference type="CDD" id="cd00796">
    <property type="entry name" value="INT_Rci_Hp1_C"/>
    <property type="match status" value="1"/>
</dbReference>
<evidence type="ECO:0000256" key="3">
    <source>
        <dbReference type="ARBA" id="ARBA00023125"/>
    </source>
</evidence>
<dbReference type="GO" id="GO:0015074">
    <property type="term" value="P:DNA integration"/>
    <property type="evidence" value="ECO:0007669"/>
    <property type="project" value="UniProtKB-KW"/>
</dbReference>